<reference evidence="1 2" key="1">
    <citation type="journal article" date="2013" name="BMC Genomics">
        <title>Genome sequencing and comparative genomics of honey bee microsporidia, Nosema apis reveal novel insights into host-parasite interactions.</title>
        <authorList>
            <person name="Chen Yp."/>
            <person name="Pettis J.S."/>
            <person name="Zhao Y."/>
            <person name="Liu X."/>
            <person name="Tallon L.J."/>
            <person name="Sadzewicz L.D."/>
            <person name="Li R."/>
            <person name="Zheng H."/>
            <person name="Huang S."/>
            <person name="Zhang X."/>
            <person name="Hamilton M.C."/>
            <person name="Pernal S.F."/>
            <person name="Melathopoulos A.P."/>
            <person name="Yan X."/>
            <person name="Evans J.D."/>
        </authorList>
    </citation>
    <scope>NUCLEOTIDE SEQUENCE [LARGE SCALE GENOMIC DNA]</scope>
    <source>
        <strain evidence="1 2">BRL 01</strain>
    </source>
</reference>
<protein>
    <submittedName>
        <fullName evidence="1">Uncharacterized protein</fullName>
    </submittedName>
</protein>
<dbReference type="AlphaFoldDB" id="T0MBZ8"/>
<proteinExistence type="predicted"/>
<evidence type="ECO:0000313" key="2">
    <source>
        <dbReference type="Proteomes" id="UP000053780"/>
    </source>
</evidence>
<gene>
    <name evidence="1" type="ORF">NAPIS_ORF01716</name>
</gene>
<dbReference type="Proteomes" id="UP000053780">
    <property type="component" value="Unassembled WGS sequence"/>
</dbReference>
<dbReference type="OrthoDB" id="2194416at2759"/>
<name>T0MBZ8_9MICR</name>
<organism evidence="1 2">
    <name type="scientific">Vairimorpha apis BRL 01</name>
    <dbReference type="NCBI Taxonomy" id="1037528"/>
    <lineage>
        <taxon>Eukaryota</taxon>
        <taxon>Fungi</taxon>
        <taxon>Fungi incertae sedis</taxon>
        <taxon>Microsporidia</taxon>
        <taxon>Nosematidae</taxon>
        <taxon>Vairimorpha</taxon>
    </lineage>
</organism>
<dbReference type="VEuPathDB" id="MicrosporidiaDB:NAPIS_ORF01716"/>
<accession>T0MBZ8</accession>
<dbReference type="HOGENOM" id="CLU_1402829_0_0_1"/>
<keyword evidence="2" id="KW-1185">Reference proteome</keyword>
<dbReference type="EMBL" id="KE647248">
    <property type="protein sequence ID" value="EQB60716.1"/>
    <property type="molecule type" value="Genomic_DNA"/>
</dbReference>
<evidence type="ECO:0000313" key="1">
    <source>
        <dbReference type="EMBL" id="EQB60716.1"/>
    </source>
</evidence>
<sequence length="194" mass="23428">MTLNSYKERLYLPLSNKYMLFQLREQLEKNEEIITKRSAPSIFNKNVCIVTHLQRYIKKNLVSKTFYMASFCYIQDRNVFCGATYLATRYVIKNDLAEIKMDTRLKIDIKFVNNRPDIFIFYTMKREIILIEVGITSQDNLQQVEMEKMKKYELLKVFTATKCINKTQEIQREHYHVCYREIEKFYPTRCVTEF</sequence>